<organism evidence="3 4">
    <name type="scientific">Parathielavia hyrcaniae</name>
    <dbReference type="NCBI Taxonomy" id="113614"/>
    <lineage>
        <taxon>Eukaryota</taxon>
        <taxon>Fungi</taxon>
        <taxon>Dikarya</taxon>
        <taxon>Ascomycota</taxon>
        <taxon>Pezizomycotina</taxon>
        <taxon>Sordariomycetes</taxon>
        <taxon>Sordariomycetidae</taxon>
        <taxon>Sordariales</taxon>
        <taxon>Chaetomiaceae</taxon>
        <taxon>Parathielavia</taxon>
    </lineage>
</organism>
<keyword evidence="4" id="KW-1185">Reference proteome</keyword>
<dbReference type="GO" id="GO:0016874">
    <property type="term" value="F:ligase activity"/>
    <property type="evidence" value="ECO:0007669"/>
    <property type="project" value="UniProtKB-KW"/>
</dbReference>
<keyword evidence="3" id="KW-0436">Ligase</keyword>
<reference evidence="3" key="1">
    <citation type="journal article" date="2023" name="Mol. Phylogenet. Evol.">
        <title>Genome-scale phylogeny and comparative genomics of the fungal order Sordariales.</title>
        <authorList>
            <person name="Hensen N."/>
            <person name="Bonometti L."/>
            <person name="Westerberg I."/>
            <person name="Brannstrom I.O."/>
            <person name="Guillou S."/>
            <person name="Cros-Aarteil S."/>
            <person name="Calhoun S."/>
            <person name="Haridas S."/>
            <person name="Kuo A."/>
            <person name="Mondo S."/>
            <person name="Pangilinan J."/>
            <person name="Riley R."/>
            <person name="LaButti K."/>
            <person name="Andreopoulos B."/>
            <person name="Lipzen A."/>
            <person name="Chen C."/>
            <person name="Yan M."/>
            <person name="Daum C."/>
            <person name="Ng V."/>
            <person name="Clum A."/>
            <person name="Steindorff A."/>
            <person name="Ohm R.A."/>
            <person name="Martin F."/>
            <person name="Silar P."/>
            <person name="Natvig D.O."/>
            <person name="Lalanne C."/>
            <person name="Gautier V."/>
            <person name="Ament-Velasquez S.L."/>
            <person name="Kruys A."/>
            <person name="Hutchinson M.I."/>
            <person name="Powell A.J."/>
            <person name="Barry K."/>
            <person name="Miller A.N."/>
            <person name="Grigoriev I.V."/>
            <person name="Debuchy R."/>
            <person name="Gladieux P."/>
            <person name="Hiltunen Thoren M."/>
            <person name="Johannesson H."/>
        </authorList>
    </citation>
    <scope>NUCLEOTIDE SEQUENCE</scope>
    <source>
        <strain evidence="3">CBS 757.83</strain>
    </source>
</reference>
<dbReference type="EMBL" id="MU863667">
    <property type="protein sequence ID" value="KAK4097807.1"/>
    <property type="molecule type" value="Genomic_DNA"/>
</dbReference>
<dbReference type="AlphaFoldDB" id="A0AAN6PYH4"/>
<reference evidence="3" key="2">
    <citation type="submission" date="2023-05" db="EMBL/GenBank/DDBJ databases">
        <authorList>
            <consortium name="Lawrence Berkeley National Laboratory"/>
            <person name="Steindorff A."/>
            <person name="Hensen N."/>
            <person name="Bonometti L."/>
            <person name="Westerberg I."/>
            <person name="Brannstrom I.O."/>
            <person name="Guillou S."/>
            <person name="Cros-Aarteil S."/>
            <person name="Calhoun S."/>
            <person name="Haridas S."/>
            <person name="Kuo A."/>
            <person name="Mondo S."/>
            <person name="Pangilinan J."/>
            <person name="Riley R."/>
            <person name="Labutti K."/>
            <person name="Andreopoulos B."/>
            <person name="Lipzen A."/>
            <person name="Chen C."/>
            <person name="Yanf M."/>
            <person name="Daum C."/>
            <person name="Ng V."/>
            <person name="Clum A."/>
            <person name="Ohm R."/>
            <person name="Martin F."/>
            <person name="Silar P."/>
            <person name="Natvig D."/>
            <person name="Lalanne C."/>
            <person name="Gautier V."/>
            <person name="Ament-Velasquez S.L."/>
            <person name="Kruys A."/>
            <person name="Hutchinson M.I."/>
            <person name="Powell A.J."/>
            <person name="Barry K."/>
            <person name="Miller A.N."/>
            <person name="Grigoriev I.V."/>
            <person name="Debuchy R."/>
            <person name="Gladieux P."/>
            <person name="Thoren M.H."/>
            <person name="Johannesson H."/>
        </authorList>
    </citation>
    <scope>NUCLEOTIDE SEQUENCE</scope>
    <source>
        <strain evidence="3">CBS 757.83</strain>
    </source>
</reference>
<dbReference type="Gene3D" id="3.30.470.30">
    <property type="entry name" value="DNA ligase/mRNA capping enzyme"/>
    <property type="match status" value="1"/>
</dbReference>
<feature type="region of interest" description="Disordered" evidence="1">
    <location>
        <begin position="478"/>
        <end position="526"/>
    </location>
</feature>
<dbReference type="Pfam" id="PF09414">
    <property type="entry name" value="RNA_ligase"/>
    <property type="match status" value="1"/>
</dbReference>
<dbReference type="SUPFAM" id="SSF56091">
    <property type="entry name" value="DNA ligase/mRNA capping enzyme, catalytic domain"/>
    <property type="match status" value="1"/>
</dbReference>
<evidence type="ECO:0000259" key="2">
    <source>
        <dbReference type="Pfam" id="PF09414"/>
    </source>
</evidence>
<name>A0AAN6PYH4_9PEZI</name>
<dbReference type="Proteomes" id="UP001305647">
    <property type="component" value="Unassembled WGS sequence"/>
</dbReference>
<sequence>MSSGKSSAPVQRADLRAWLEAAIASADAALKPKIPSTATSEAETVAESSAASSGHKRKLVTVRRITAVTGIQKDNNMVEIDGWKVVVEKAKGFAKDSYVLFLEMDSFLPAHSPFEDLFCEAGPLVTFDGEDGYRVGTSAWTDWDGNEIVSQGHIFHLLHFRDINQKVCDLHFEHIHQTNEEFAGLLRGIDFTDDLGVKKWESFPETPATNTSEGSMIVEAATSNPKPPSFIIKADMERVQNCPNLFKKPKYQHFVFQESLKMDGSTMAVYFIPNDSPLFSDLPTLPAPDYSNKDTFLRYAVHPTGRLGVCTRQQDLLPHLLPSRTVPAHAHFWAAAVAANIHKLLPALNKPVAVHAELVGATVQGNPYAYPAGQHELFVFSISDLNPPPSPTGPNNGAIITASRRWHPRRVEQFAADKGLKHVPVLGYHTIPSVARHHQDLVDRAELKKGEGLVFKNCADGRWFKVLSSRWIREKGDEMHARKQAAAAKKGGGKGHDDVDGEARAGGKDGDGREALGWTGFSGMMG</sequence>
<comment type="caution">
    <text evidence="3">The sequence shown here is derived from an EMBL/GenBank/DDBJ whole genome shotgun (WGS) entry which is preliminary data.</text>
</comment>
<evidence type="ECO:0000313" key="4">
    <source>
        <dbReference type="Proteomes" id="UP001305647"/>
    </source>
</evidence>
<dbReference type="InterPro" id="IPR021122">
    <property type="entry name" value="RNA_ligase_dom_REL/Rnl2"/>
</dbReference>
<proteinExistence type="predicted"/>
<feature type="compositionally biased region" description="Basic and acidic residues" evidence="1">
    <location>
        <begin position="494"/>
        <end position="514"/>
    </location>
</feature>
<dbReference type="Pfam" id="PF21189">
    <property type="entry name" value="PHA02142"/>
    <property type="match status" value="1"/>
</dbReference>
<gene>
    <name evidence="3" type="ORF">N658DRAFT_488887</name>
</gene>
<feature type="domain" description="RNA ligase" evidence="2">
    <location>
        <begin position="256"/>
        <end position="466"/>
    </location>
</feature>
<accession>A0AAN6PYH4</accession>
<evidence type="ECO:0000313" key="3">
    <source>
        <dbReference type="EMBL" id="KAK4097807.1"/>
    </source>
</evidence>
<protein>
    <submittedName>
        <fullName evidence="3">DNA ligase/mRNA capping enzyme</fullName>
    </submittedName>
</protein>
<evidence type="ECO:0000256" key="1">
    <source>
        <dbReference type="SAM" id="MobiDB-lite"/>
    </source>
</evidence>